<dbReference type="Pfam" id="PF02311">
    <property type="entry name" value="AraC_binding"/>
    <property type="match status" value="1"/>
</dbReference>
<dbReference type="GO" id="GO:0003700">
    <property type="term" value="F:DNA-binding transcription factor activity"/>
    <property type="evidence" value="ECO:0007669"/>
    <property type="project" value="InterPro"/>
</dbReference>
<dbReference type="InterPro" id="IPR003313">
    <property type="entry name" value="AraC-bd"/>
</dbReference>
<dbReference type="RefSeq" id="WP_094826282.1">
    <property type="nucleotide sequence ID" value="NZ_NEVL01000003.1"/>
</dbReference>
<keyword evidence="5" id="KW-0804">Transcription</keyword>
<feature type="domain" description="HTH araC/xylS-type" evidence="7">
    <location>
        <begin position="171"/>
        <end position="268"/>
    </location>
</feature>
<comment type="caution">
    <text evidence="8">The sequence shown here is derived from an EMBL/GenBank/DDBJ whole genome shotgun (WGS) entry which is preliminary data.</text>
</comment>
<dbReference type="SMART" id="SM00342">
    <property type="entry name" value="HTH_ARAC"/>
    <property type="match status" value="1"/>
</dbReference>
<dbReference type="Proteomes" id="UP000217005">
    <property type="component" value="Unassembled WGS sequence"/>
</dbReference>
<name>A0A261SGJ7_9BORD</name>
<dbReference type="SUPFAM" id="SSF51182">
    <property type="entry name" value="RmlC-like cupins"/>
    <property type="match status" value="1"/>
</dbReference>
<dbReference type="InterPro" id="IPR009057">
    <property type="entry name" value="Homeodomain-like_sf"/>
</dbReference>
<dbReference type="Pfam" id="PF12833">
    <property type="entry name" value="HTH_18"/>
    <property type="match status" value="1"/>
</dbReference>
<dbReference type="PROSITE" id="PS00041">
    <property type="entry name" value="HTH_ARAC_FAMILY_1"/>
    <property type="match status" value="1"/>
</dbReference>
<keyword evidence="3" id="KW-0238">DNA-binding</keyword>
<dbReference type="InterPro" id="IPR018062">
    <property type="entry name" value="HTH_AraC-typ_CS"/>
</dbReference>
<protein>
    <submittedName>
        <fullName evidence="8">AraC family transcriptional regulator</fullName>
    </submittedName>
</protein>
<evidence type="ECO:0000313" key="8">
    <source>
        <dbReference type="EMBL" id="OZI35473.1"/>
    </source>
</evidence>
<organism evidence="8 9">
    <name type="scientific">Bordetella genomosp. 1</name>
    <dbReference type="NCBI Taxonomy" id="1395607"/>
    <lineage>
        <taxon>Bacteria</taxon>
        <taxon>Pseudomonadati</taxon>
        <taxon>Pseudomonadota</taxon>
        <taxon>Betaproteobacteria</taxon>
        <taxon>Burkholderiales</taxon>
        <taxon>Alcaligenaceae</taxon>
        <taxon>Bordetella</taxon>
    </lineage>
</organism>
<dbReference type="CDD" id="cd06124">
    <property type="entry name" value="cupin_NimR-like_N"/>
    <property type="match status" value="1"/>
</dbReference>
<keyword evidence="1" id="KW-0678">Repressor</keyword>
<dbReference type="InterPro" id="IPR011051">
    <property type="entry name" value="RmlC_Cupin_sf"/>
</dbReference>
<sequence>MSRRSADPAANPAADPHADADPDVAPAPVVGRTEIWQPTEQPPHVHRRHQLLCATRGVLHVMTAVGEWVLPSTRAIWISAGTEHATRVRRPCHTQVLYIDPAACDMPRETYCLVLGVSALMREVVHACAEARWDYPANSPEARLAAVLIDQVRAVPQSPVDLPFPNDARALRVAEILRREPANREPLAALAARAGASARTLERLFRAQAGMSFGAWRQRQRLLLALEQLAYGESVTNVALEVGYESASSFVAAFKAMFGTTPARYFRSA</sequence>
<evidence type="ECO:0000256" key="3">
    <source>
        <dbReference type="ARBA" id="ARBA00023125"/>
    </source>
</evidence>
<evidence type="ECO:0000259" key="7">
    <source>
        <dbReference type="PROSITE" id="PS01124"/>
    </source>
</evidence>
<reference evidence="8 9" key="1">
    <citation type="submission" date="2017-05" db="EMBL/GenBank/DDBJ databases">
        <title>Complete and WGS of Bordetella genogroups.</title>
        <authorList>
            <person name="Spilker T."/>
            <person name="LiPuma J."/>
        </authorList>
    </citation>
    <scope>NUCLEOTIDE SEQUENCE [LARGE SCALE GENOMIC DNA]</scope>
    <source>
        <strain evidence="8 9">AU17610</strain>
    </source>
</reference>
<evidence type="ECO:0000256" key="6">
    <source>
        <dbReference type="SAM" id="MobiDB-lite"/>
    </source>
</evidence>
<dbReference type="EMBL" id="NEVL01000003">
    <property type="protein sequence ID" value="OZI35473.1"/>
    <property type="molecule type" value="Genomic_DNA"/>
</dbReference>
<dbReference type="GO" id="GO:0043565">
    <property type="term" value="F:sequence-specific DNA binding"/>
    <property type="evidence" value="ECO:0007669"/>
    <property type="project" value="InterPro"/>
</dbReference>
<evidence type="ECO:0000313" key="9">
    <source>
        <dbReference type="Proteomes" id="UP000217005"/>
    </source>
</evidence>
<accession>A0A261SGJ7</accession>
<dbReference type="PROSITE" id="PS01124">
    <property type="entry name" value="HTH_ARAC_FAMILY_2"/>
    <property type="match status" value="1"/>
</dbReference>
<dbReference type="PRINTS" id="PR00032">
    <property type="entry name" value="HTHARAC"/>
</dbReference>
<evidence type="ECO:0000256" key="2">
    <source>
        <dbReference type="ARBA" id="ARBA00023015"/>
    </source>
</evidence>
<dbReference type="AlphaFoldDB" id="A0A261SGJ7"/>
<dbReference type="SUPFAM" id="SSF46689">
    <property type="entry name" value="Homeodomain-like"/>
    <property type="match status" value="1"/>
</dbReference>
<evidence type="ECO:0000256" key="5">
    <source>
        <dbReference type="ARBA" id="ARBA00023163"/>
    </source>
</evidence>
<dbReference type="OrthoDB" id="2536004at2"/>
<gene>
    <name evidence="8" type="ORF">CEG14_10325</name>
</gene>
<evidence type="ECO:0000256" key="4">
    <source>
        <dbReference type="ARBA" id="ARBA00023159"/>
    </source>
</evidence>
<dbReference type="PANTHER" id="PTHR11019">
    <property type="entry name" value="HTH-TYPE TRANSCRIPTIONAL REGULATOR NIMR"/>
    <property type="match status" value="1"/>
</dbReference>
<proteinExistence type="predicted"/>
<dbReference type="InterPro" id="IPR020449">
    <property type="entry name" value="Tscrpt_reg_AraC-type_HTH"/>
</dbReference>
<keyword evidence="2" id="KW-0805">Transcription regulation</keyword>
<dbReference type="Gene3D" id="1.10.10.60">
    <property type="entry name" value="Homeodomain-like"/>
    <property type="match status" value="1"/>
</dbReference>
<evidence type="ECO:0000256" key="1">
    <source>
        <dbReference type="ARBA" id="ARBA00022491"/>
    </source>
</evidence>
<keyword evidence="4" id="KW-0010">Activator</keyword>
<dbReference type="FunFam" id="1.10.10.60:FF:000132">
    <property type="entry name" value="AraC family transcriptional regulator"/>
    <property type="match status" value="1"/>
</dbReference>
<dbReference type="PANTHER" id="PTHR11019:SF199">
    <property type="entry name" value="HTH-TYPE TRANSCRIPTIONAL REGULATOR NIMR"/>
    <property type="match status" value="1"/>
</dbReference>
<dbReference type="InterPro" id="IPR018060">
    <property type="entry name" value="HTH_AraC"/>
</dbReference>
<feature type="region of interest" description="Disordered" evidence="6">
    <location>
        <begin position="1"/>
        <end position="26"/>
    </location>
</feature>